<dbReference type="GO" id="GO:0005524">
    <property type="term" value="F:ATP binding"/>
    <property type="evidence" value="ECO:0007669"/>
    <property type="project" value="InterPro"/>
</dbReference>
<keyword evidence="3" id="KW-0347">Helicase</keyword>
<evidence type="ECO:0000259" key="2">
    <source>
        <dbReference type="Pfam" id="PF03796"/>
    </source>
</evidence>
<dbReference type="EMBL" id="CP025958">
    <property type="protein sequence ID" value="AWM37099.1"/>
    <property type="molecule type" value="Genomic_DNA"/>
</dbReference>
<name>A0A2Z3GRU9_9BACT</name>
<dbReference type="PANTHER" id="PTHR30153:SF2">
    <property type="entry name" value="REPLICATIVE DNA HELICASE"/>
    <property type="match status" value="1"/>
</dbReference>
<dbReference type="Proteomes" id="UP000245802">
    <property type="component" value="Chromosome"/>
</dbReference>
<dbReference type="OrthoDB" id="9783783at2"/>
<dbReference type="RefSeq" id="WP_010033550.1">
    <property type="nucleotide sequence ID" value="NZ_CP025958.1"/>
</dbReference>
<dbReference type="PANTHER" id="PTHR30153">
    <property type="entry name" value="REPLICATIVE DNA HELICASE DNAB"/>
    <property type="match status" value="1"/>
</dbReference>
<keyword evidence="3" id="KW-0378">Hydrolase</keyword>
<keyword evidence="4" id="KW-1185">Reference proteome</keyword>
<feature type="domain" description="SF4 helicase" evidence="2">
    <location>
        <begin position="212"/>
        <end position="456"/>
    </location>
</feature>
<evidence type="ECO:0000313" key="3">
    <source>
        <dbReference type="EMBL" id="AWM37099.1"/>
    </source>
</evidence>
<dbReference type="GO" id="GO:0005829">
    <property type="term" value="C:cytosol"/>
    <property type="evidence" value="ECO:0007669"/>
    <property type="project" value="TreeGrafter"/>
</dbReference>
<accession>A0A2Z3GRU9</accession>
<evidence type="ECO:0000313" key="4">
    <source>
        <dbReference type="Proteomes" id="UP000245802"/>
    </source>
</evidence>
<gene>
    <name evidence="3" type="ORF">C1280_08715</name>
</gene>
<evidence type="ECO:0000256" key="1">
    <source>
        <dbReference type="SAM" id="MobiDB-lite"/>
    </source>
</evidence>
<organism evidence="3 4">
    <name type="scientific">Gemmata obscuriglobus</name>
    <dbReference type="NCBI Taxonomy" id="114"/>
    <lineage>
        <taxon>Bacteria</taxon>
        <taxon>Pseudomonadati</taxon>
        <taxon>Planctomycetota</taxon>
        <taxon>Planctomycetia</taxon>
        <taxon>Gemmatales</taxon>
        <taxon>Gemmataceae</taxon>
        <taxon>Gemmata</taxon>
    </lineage>
</organism>
<sequence length="597" mass="64708">MAKSKKKPKPGVQLPPAMQLSEHEKANLYSAALRCEGVLDNMLARLTTSELEAEEEKFRLLFAASRSLWKSDGVSPFDKGYQKRLKSQVRSMAKSEGLDGPLADAAEELAGPDGLISQSFDTYNYEFGSSYINLLMKRYIEYYHAILPLHEYLNRILSEGCMPESAPALLEELGKRVRQTEGLGDQPVRAIGERWAEHNARLKKYRGKKMIGLKTGLQVFDRNTLGVRGLFFIAARPGAGKTTFTLQICIGVCRHHAENDAVVIVVSLDMDAHDLMDRIHCNLGGVDWQVLKFGSKEEDREPGKMFSKAAAEQLAVAEQRLKDEQVGARLMILDRTDLGDNITAARLAAVVKEAKKKTGAKRAVLVVDYLQLVPVPEEEAGSDLAADKARVRLVQQVIEGSRTADNPAGDAALVISEARKPPNAKEKWGSSLSELMGSARLAYAADAVLLYHEMSDKQVMEHYGLSKDDVPAKRKALVDKGVVPLVLNLEKGRDGMRRGYWTAEFDYRRSVFLEKDPGAKAVKSIPAGTGDPGPGNGPAGTDTKLPPAENAAPFATLKKGGAGGNGKKKSAIGNGKQQGKSTTKAGMPGKGGKAGAA</sequence>
<feature type="compositionally biased region" description="Gly residues" evidence="1">
    <location>
        <begin position="588"/>
        <end position="597"/>
    </location>
</feature>
<dbReference type="InterPro" id="IPR007694">
    <property type="entry name" value="DNA_helicase_DnaB-like_C"/>
</dbReference>
<dbReference type="GO" id="GO:0006260">
    <property type="term" value="P:DNA replication"/>
    <property type="evidence" value="ECO:0007669"/>
    <property type="project" value="InterPro"/>
</dbReference>
<dbReference type="Gene3D" id="3.40.50.300">
    <property type="entry name" value="P-loop containing nucleotide triphosphate hydrolases"/>
    <property type="match status" value="1"/>
</dbReference>
<dbReference type="SUPFAM" id="SSF52540">
    <property type="entry name" value="P-loop containing nucleoside triphosphate hydrolases"/>
    <property type="match status" value="1"/>
</dbReference>
<dbReference type="GO" id="GO:0003678">
    <property type="term" value="F:DNA helicase activity"/>
    <property type="evidence" value="ECO:0007669"/>
    <property type="project" value="InterPro"/>
</dbReference>
<proteinExistence type="predicted"/>
<dbReference type="Pfam" id="PF03796">
    <property type="entry name" value="DnaB_C"/>
    <property type="match status" value="1"/>
</dbReference>
<dbReference type="InterPro" id="IPR027417">
    <property type="entry name" value="P-loop_NTPase"/>
</dbReference>
<reference evidence="3 4" key="1">
    <citation type="submission" date="2018-01" db="EMBL/GenBank/DDBJ databases">
        <title>G. obscuriglobus.</title>
        <authorList>
            <person name="Franke J."/>
            <person name="Blomberg W."/>
            <person name="Selmecki A."/>
        </authorList>
    </citation>
    <scope>NUCLEOTIDE SEQUENCE [LARGE SCALE GENOMIC DNA]</scope>
    <source>
        <strain evidence="3 4">DSM 5831</strain>
    </source>
</reference>
<keyword evidence="3" id="KW-0067">ATP-binding</keyword>
<keyword evidence="3" id="KW-0547">Nucleotide-binding</keyword>
<dbReference type="AlphaFoldDB" id="A0A2Z3GRU9"/>
<dbReference type="KEGG" id="gog:C1280_08715"/>
<feature type="region of interest" description="Disordered" evidence="1">
    <location>
        <begin position="522"/>
        <end position="597"/>
    </location>
</feature>
<protein>
    <submittedName>
        <fullName evidence="3">Replicative DNA helicase</fullName>
    </submittedName>
</protein>